<dbReference type="AlphaFoldDB" id="A0AA86APM4"/>
<keyword evidence="1 2" id="KW-0500">Molybdenum</keyword>
<accession>A0AA86APM4</accession>
<feature type="domain" description="Mop" evidence="3">
    <location>
        <begin position="2"/>
        <end position="68"/>
    </location>
</feature>
<sequence length="141" mass="14582">MKISARNQIVGKVSEIKNGPVNSEVVVTTASGDKIVSVITNNAVETLGLKVGVETLCIFKAQSVLLAKADIALVVSARNKIKGTVSEIKDGAVNCEVIITTTTGLTVTAIVTEDAKKELSLAKGDSVYAIIKASSILVGVN</sequence>
<proteinExistence type="predicted"/>
<dbReference type="RefSeq" id="WP_025345327.1">
    <property type="nucleotide sequence ID" value="NZ_CP007201.1"/>
</dbReference>
<dbReference type="InterPro" id="IPR005116">
    <property type="entry name" value="Transp-assoc_OB_typ1"/>
</dbReference>
<evidence type="ECO:0000313" key="5">
    <source>
        <dbReference type="Proteomes" id="UP000019322"/>
    </source>
</evidence>
<dbReference type="PANTHER" id="PTHR30432:SF1">
    <property type="entry name" value="DNA-BINDING TRANSCRIPTIONAL DUAL REGULATOR MODE"/>
    <property type="match status" value="1"/>
</dbReference>
<evidence type="ECO:0000259" key="3">
    <source>
        <dbReference type="PROSITE" id="PS51866"/>
    </source>
</evidence>
<dbReference type="PANTHER" id="PTHR30432">
    <property type="entry name" value="TRANSCRIPTIONAL REGULATOR MODE"/>
    <property type="match status" value="1"/>
</dbReference>
<dbReference type="PROSITE" id="PS51866">
    <property type="entry name" value="MOP"/>
    <property type="match status" value="2"/>
</dbReference>
<organism evidence="4 5">
    <name type="scientific">Sulfurospirillum multivorans (strain DM 12446 / JCM 15788 / NBRC 109480)</name>
    <dbReference type="NCBI Taxonomy" id="1150621"/>
    <lineage>
        <taxon>Bacteria</taxon>
        <taxon>Pseudomonadati</taxon>
        <taxon>Campylobacterota</taxon>
        <taxon>Epsilonproteobacteria</taxon>
        <taxon>Campylobacterales</taxon>
        <taxon>Sulfurospirillaceae</taxon>
        <taxon>Sulfurospirillum</taxon>
    </lineage>
</organism>
<dbReference type="SUPFAM" id="SSF50331">
    <property type="entry name" value="MOP-like"/>
    <property type="match status" value="2"/>
</dbReference>
<protein>
    <submittedName>
        <fullName evidence="4">Molybdenum-pterin binding protein</fullName>
    </submittedName>
</protein>
<evidence type="ECO:0000256" key="2">
    <source>
        <dbReference type="PROSITE-ProRule" id="PRU01213"/>
    </source>
</evidence>
<dbReference type="InterPro" id="IPR051815">
    <property type="entry name" value="Molybdate_resp_trans_reg"/>
</dbReference>
<dbReference type="NCBIfam" id="TIGR00638">
    <property type="entry name" value="Mop"/>
    <property type="match status" value="2"/>
</dbReference>
<name>A0AA86APM4_SULMK</name>
<feature type="domain" description="Mop" evidence="3">
    <location>
        <begin position="74"/>
        <end position="140"/>
    </location>
</feature>
<dbReference type="Proteomes" id="UP000019322">
    <property type="component" value="Chromosome"/>
</dbReference>
<reference evidence="4 5" key="1">
    <citation type="journal article" date="2014" name="Environ. Microbiol.">
        <title>Insights into organohalide respiration and the versatile catabolism of Sulfurospirillum multivorans gained from comparative genomics and physiological studies.</title>
        <authorList>
            <person name="Goris T."/>
            <person name="Schubert T."/>
            <person name="Gadkari J."/>
            <person name="Wubet T."/>
            <person name="Tarkka M."/>
            <person name="Buscot F."/>
            <person name="Adrian L."/>
            <person name="Diekert G."/>
        </authorList>
    </citation>
    <scope>NUCLEOTIDE SEQUENCE [LARGE SCALE GENOMIC DNA]</scope>
    <source>
        <strain evidence="5">DM 12446 / JCM 15788 / NBRC 109480</strain>
    </source>
</reference>
<dbReference type="Gene3D" id="2.40.50.100">
    <property type="match status" value="2"/>
</dbReference>
<gene>
    <name evidence="4" type="ORF">SMUL_2224</name>
</gene>
<dbReference type="GO" id="GO:0015689">
    <property type="term" value="P:molybdate ion transport"/>
    <property type="evidence" value="ECO:0007669"/>
    <property type="project" value="InterPro"/>
</dbReference>
<evidence type="ECO:0000313" key="4">
    <source>
        <dbReference type="EMBL" id="AHJ13477.1"/>
    </source>
</evidence>
<dbReference type="KEGG" id="smul:SMUL_2224"/>
<dbReference type="InterPro" id="IPR008995">
    <property type="entry name" value="Mo/tungstate-bd_C_term_dom"/>
</dbReference>
<dbReference type="EMBL" id="CP007201">
    <property type="protein sequence ID" value="AHJ13477.1"/>
    <property type="molecule type" value="Genomic_DNA"/>
</dbReference>
<evidence type="ECO:0000256" key="1">
    <source>
        <dbReference type="ARBA" id="ARBA00022505"/>
    </source>
</evidence>
<dbReference type="InterPro" id="IPR004606">
    <property type="entry name" value="Mop_domain"/>
</dbReference>
<dbReference type="Pfam" id="PF03459">
    <property type="entry name" value="TOBE"/>
    <property type="match status" value="2"/>
</dbReference>